<evidence type="ECO:0000256" key="5">
    <source>
        <dbReference type="ARBA" id="ARBA00023128"/>
    </source>
</evidence>
<dbReference type="PANTHER" id="PTHR21382">
    <property type="entry name" value="NADH-UBIQUINONE OXIDOREDUCTASE SUBUNIT"/>
    <property type="match status" value="1"/>
</dbReference>
<dbReference type="AlphaFoldDB" id="A0A136IZK2"/>
<organism evidence="7 8">
    <name type="scientific">Microdochium bolleyi</name>
    <dbReference type="NCBI Taxonomy" id="196109"/>
    <lineage>
        <taxon>Eukaryota</taxon>
        <taxon>Fungi</taxon>
        <taxon>Dikarya</taxon>
        <taxon>Ascomycota</taxon>
        <taxon>Pezizomycotina</taxon>
        <taxon>Sordariomycetes</taxon>
        <taxon>Xylariomycetidae</taxon>
        <taxon>Xylariales</taxon>
        <taxon>Microdochiaceae</taxon>
        <taxon>Microdochium</taxon>
    </lineage>
</organism>
<keyword evidence="3" id="KW-0999">Mitochondrion inner membrane</keyword>
<dbReference type="InParanoid" id="A0A136IZK2"/>
<dbReference type="OrthoDB" id="1913277at2759"/>
<dbReference type="EMBL" id="KQ964253">
    <property type="protein sequence ID" value="KXJ90234.1"/>
    <property type="molecule type" value="Genomic_DNA"/>
</dbReference>
<dbReference type="Proteomes" id="UP000070501">
    <property type="component" value="Unassembled WGS sequence"/>
</dbReference>
<evidence type="ECO:0000313" key="7">
    <source>
        <dbReference type="EMBL" id="KXJ90234.1"/>
    </source>
</evidence>
<keyword evidence="8" id="KW-1185">Reference proteome</keyword>
<evidence type="ECO:0000256" key="3">
    <source>
        <dbReference type="ARBA" id="ARBA00022792"/>
    </source>
</evidence>
<evidence type="ECO:0000256" key="4">
    <source>
        <dbReference type="ARBA" id="ARBA00022989"/>
    </source>
</evidence>
<dbReference type="InterPro" id="IPR039205">
    <property type="entry name" value="NDUFA11"/>
</dbReference>
<accession>A0A136IZK2</accession>
<dbReference type="GO" id="GO:0045271">
    <property type="term" value="C:respiratory chain complex I"/>
    <property type="evidence" value="ECO:0007669"/>
    <property type="project" value="InterPro"/>
</dbReference>
<dbReference type="PANTHER" id="PTHR21382:SF1">
    <property type="entry name" value="NADH DEHYDROGENASE [UBIQUINONE] 1 ALPHA SUBCOMPLEX SUBUNIT 11"/>
    <property type="match status" value="1"/>
</dbReference>
<evidence type="ECO:0000256" key="2">
    <source>
        <dbReference type="ARBA" id="ARBA00022692"/>
    </source>
</evidence>
<dbReference type="STRING" id="196109.A0A136IZK2"/>
<evidence type="ECO:0000313" key="8">
    <source>
        <dbReference type="Proteomes" id="UP000070501"/>
    </source>
</evidence>
<gene>
    <name evidence="7" type="ORF">Micbo1qcDRAFT_120552</name>
</gene>
<keyword evidence="7" id="KW-0830">Ubiquinone</keyword>
<dbReference type="GO" id="GO:0005743">
    <property type="term" value="C:mitochondrial inner membrane"/>
    <property type="evidence" value="ECO:0007669"/>
    <property type="project" value="UniProtKB-SubCell"/>
</dbReference>
<keyword evidence="5" id="KW-0496">Mitochondrion</keyword>
<sequence length="204" mass="21786">MANPHPIKPALAEAPYHSKDALSSATRAGLIGGAAGFLSAAVQNSLAKQNVGSMGVFTRHGMTIGTYAAAATVYGFSKDAAANLRQKDDIFNTAIGGFLAGATAALRTQRLPRVLGHGAVFSVVLAAFNYTGGQLQGYMKDEREHDEYAHKEALRLNRRRPITETIAEIGEGRGIHPEGYEERRRERLKANLGLDIAPVSADVN</sequence>
<name>A0A136IZK2_9PEZI</name>
<protein>
    <submittedName>
        <fullName evidence="7">NADH-ubiquinone oxidoreductase subunit</fullName>
    </submittedName>
</protein>
<proteinExistence type="predicted"/>
<keyword evidence="6" id="KW-0472">Membrane</keyword>
<evidence type="ECO:0000256" key="1">
    <source>
        <dbReference type="ARBA" id="ARBA00004448"/>
    </source>
</evidence>
<comment type="subcellular location">
    <subcellularLocation>
        <location evidence="1">Mitochondrion inner membrane</location>
        <topology evidence="1">Multi-pass membrane protein</topology>
    </subcellularLocation>
</comment>
<keyword evidence="2" id="KW-0812">Transmembrane</keyword>
<reference evidence="8" key="1">
    <citation type="submission" date="2016-02" db="EMBL/GenBank/DDBJ databases">
        <title>Draft genome sequence of Microdochium bolleyi, a fungal endophyte of beachgrass.</title>
        <authorList>
            <consortium name="DOE Joint Genome Institute"/>
            <person name="David A.S."/>
            <person name="May G."/>
            <person name="Haridas S."/>
            <person name="Lim J."/>
            <person name="Wang M."/>
            <person name="Labutti K."/>
            <person name="Lipzen A."/>
            <person name="Barry K."/>
            <person name="Grigoriev I.V."/>
        </authorList>
    </citation>
    <scope>NUCLEOTIDE SEQUENCE [LARGE SCALE GENOMIC DNA]</scope>
    <source>
        <strain evidence="8">J235TASD1</strain>
    </source>
</reference>
<dbReference type="GO" id="GO:0006120">
    <property type="term" value="P:mitochondrial electron transport, NADH to ubiquinone"/>
    <property type="evidence" value="ECO:0007669"/>
    <property type="project" value="InterPro"/>
</dbReference>
<evidence type="ECO:0000256" key="6">
    <source>
        <dbReference type="ARBA" id="ARBA00023136"/>
    </source>
</evidence>
<keyword evidence="4" id="KW-1133">Transmembrane helix</keyword>